<dbReference type="SUPFAM" id="SSF103473">
    <property type="entry name" value="MFS general substrate transporter"/>
    <property type="match status" value="1"/>
</dbReference>
<comment type="subcellular location">
    <subcellularLocation>
        <location evidence="1 7">Membrane</location>
        <topology evidence="1 7">Multi-pass membrane protein</topology>
    </subcellularLocation>
</comment>
<comment type="caution">
    <text evidence="9">The sequence shown here is derived from an EMBL/GenBank/DDBJ whole genome shotgun (WGS) entry which is preliminary data.</text>
</comment>
<dbReference type="PANTHER" id="PTHR11660">
    <property type="entry name" value="SOLUTE CARRIER FAMILY 40 MEMBER"/>
    <property type="match status" value="1"/>
</dbReference>
<comment type="caution">
    <text evidence="7">Lacks conserved residue(s) required for the propagation of feature annotation.</text>
</comment>
<evidence type="ECO:0000256" key="3">
    <source>
        <dbReference type="ARBA" id="ARBA00022448"/>
    </source>
</evidence>
<dbReference type="InterPro" id="IPR009716">
    <property type="entry name" value="Ferroportin-1"/>
</dbReference>
<gene>
    <name evidence="9" type="ORF">CTAYLR_001311</name>
</gene>
<feature type="transmembrane region" description="Helical" evidence="7">
    <location>
        <begin position="254"/>
        <end position="282"/>
    </location>
</feature>
<evidence type="ECO:0000256" key="7">
    <source>
        <dbReference type="RuleBase" id="RU365065"/>
    </source>
</evidence>
<organism evidence="9 10">
    <name type="scientific">Chrysophaeum taylorii</name>
    <dbReference type="NCBI Taxonomy" id="2483200"/>
    <lineage>
        <taxon>Eukaryota</taxon>
        <taxon>Sar</taxon>
        <taxon>Stramenopiles</taxon>
        <taxon>Ochrophyta</taxon>
        <taxon>Pelagophyceae</taxon>
        <taxon>Pelagomonadales</taxon>
        <taxon>Pelagomonadaceae</taxon>
        <taxon>Chrysophaeum</taxon>
    </lineage>
</organism>
<name>A0AAD7UF05_9STRA</name>
<keyword evidence="5 7" id="KW-1133">Transmembrane helix</keyword>
<keyword evidence="10" id="KW-1185">Reference proteome</keyword>
<evidence type="ECO:0000256" key="1">
    <source>
        <dbReference type="ARBA" id="ARBA00004141"/>
    </source>
</evidence>
<keyword evidence="7" id="KW-0406">Ion transport</keyword>
<keyword evidence="4 7" id="KW-0812">Transmembrane</keyword>
<evidence type="ECO:0000256" key="8">
    <source>
        <dbReference type="SAM" id="MobiDB-lite"/>
    </source>
</evidence>
<evidence type="ECO:0000256" key="2">
    <source>
        <dbReference type="ARBA" id="ARBA00006279"/>
    </source>
</evidence>
<feature type="transmembrane region" description="Helical" evidence="7">
    <location>
        <begin position="354"/>
        <end position="375"/>
    </location>
</feature>
<evidence type="ECO:0000313" key="9">
    <source>
        <dbReference type="EMBL" id="KAJ8602468.1"/>
    </source>
</evidence>
<comment type="function">
    <text evidence="7">May be involved in iron transport and iron homeostasis.</text>
</comment>
<dbReference type="InterPro" id="IPR036259">
    <property type="entry name" value="MFS_trans_sf"/>
</dbReference>
<evidence type="ECO:0000313" key="10">
    <source>
        <dbReference type="Proteomes" id="UP001230188"/>
    </source>
</evidence>
<dbReference type="AlphaFoldDB" id="A0AAD7UF05"/>
<dbReference type="GO" id="GO:0005381">
    <property type="term" value="F:iron ion transmembrane transporter activity"/>
    <property type="evidence" value="ECO:0007669"/>
    <property type="project" value="UniProtKB-UniRule"/>
</dbReference>
<comment type="similarity">
    <text evidence="2 7">Belongs to the ferroportin (FP) (TC 2.A.100) family. SLC40A subfamily.</text>
</comment>
<protein>
    <recommendedName>
        <fullName evidence="7">Solute carrier family 40 member</fullName>
    </recommendedName>
</protein>
<dbReference type="PANTHER" id="PTHR11660:SF57">
    <property type="entry name" value="SOLUTE CARRIER FAMILY 40 MEMBER"/>
    <property type="match status" value="1"/>
</dbReference>
<keyword evidence="6 7" id="KW-0472">Membrane</keyword>
<feature type="compositionally biased region" description="Polar residues" evidence="8">
    <location>
        <begin position="471"/>
        <end position="481"/>
    </location>
</feature>
<evidence type="ECO:0000256" key="4">
    <source>
        <dbReference type="ARBA" id="ARBA00022692"/>
    </source>
</evidence>
<keyword evidence="3 7" id="KW-0813">Transport</keyword>
<dbReference type="EMBL" id="JAQMWT010000379">
    <property type="protein sequence ID" value="KAJ8602468.1"/>
    <property type="molecule type" value="Genomic_DNA"/>
</dbReference>
<feature type="transmembrane region" description="Helical" evidence="7">
    <location>
        <begin position="435"/>
        <end position="456"/>
    </location>
</feature>
<dbReference type="GO" id="GO:0016020">
    <property type="term" value="C:membrane"/>
    <property type="evidence" value="ECO:0007669"/>
    <property type="project" value="UniProtKB-SubCell"/>
</dbReference>
<reference evidence="9" key="1">
    <citation type="submission" date="2023-01" db="EMBL/GenBank/DDBJ databases">
        <title>Metagenome sequencing of chrysophaentin producing Chrysophaeum taylorii.</title>
        <authorList>
            <person name="Davison J."/>
            <person name="Bewley C."/>
        </authorList>
    </citation>
    <scope>NUCLEOTIDE SEQUENCE</scope>
    <source>
        <strain evidence="9">NIES-1699</strain>
    </source>
</reference>
<proteinExistence type="inferred from homology"/>
<feature type="transmembrane region" description="Helical" evidence="7">
    <location>
        <begin position="288"/>
        <end position="308"/>
    </location>
</feature>
<dbReference type="Pfam" id="PF06963">
    <property type="entry name" value="FPN1"/>
    <property type="match status" value="1"/>
</dbReference>
<evidence type="ECO:0000256" key="6">
    <source>
        <dbReference type="ARBA" id="ARBA00023136"/>
    </source>
</evidence>
<feature type="transmembrane region" description="Helical" evidence="7">
    <location>
        <begin position="89"/>
        <end position="111"/>
    </location>
</feature>
<feature type="transmembrane region" description="Helical" evidence="7">
    <location>
        <begin position="56"/>
        <end position="77"/>
    </location>
</feature>
<sequence length="530" mass="55943">MAGTYSFVGEDAGPPETAGRLLVVSHACTTVFAVAWEFALPLALLAAYSRHGEETLFAPAALTLAQTATTMGLAPAVGRRVDATERRRAMVCARAVQVSGTTASLVGVLLLNSSTRHRFSLLVLVLAGSCLETLGSLVTKSAPKKDWAPTIFEGDAYVEEQSRVTVRLSNVSQIAEVLGPFFGAVALAVAPRTGPVAVGAAAVLAELPAQLLLDALYAKSPELRRPRTLSEDDDASFLSLRSAWLASLSQPSGAALLTASFAMLFFTALAPHGAVLTAYLATRDVHPYAISLFRALGAAAGMTGISLFSTMTKTTPEKPKLFKPEIPGAAIASRVVAIREVAGVALALQASAAVVAAACLHIPHALVVFMAAVVLSRAGLYAYDVGYLELQQLLVDERDRAACSGVESALCGAAELGVAVYTLTACSDPRKFGSLANASATFVIASLLTFTFWAYFFHVHEHVHEHESQNHFHTAQQSRTLQEAGGDRTHVHVHYGGPRVSVQYHTHATPTAHTAMSPAHSHTHDHDAPL</sequence>
<dbReference type="Proteomes" id="UP001230188">
    <property type="component" value="Unassembled WGS sequence"/>
</dbReference>
<evidence type="ECO:0000256" key="5">
    <source>
        <dbReference type="ARBA" id="ARBA00022989"/>
    </source>
</evidence>
<accession>A0AAD7UF05</accession>
<feature type="transmembrane region" description="Helical" evidence="7">
    <location>
        <begin position="21"/>
        <end position="44"/>
    </location>
</feature>
<feature type="region of interest" description="Disordered" evidence="8">
    <location>
        <begin position="468"/>
        <end position="492"/>
    </location>
</feature>